<dbReference type="GeneID" id="80802007"/>
<dbReference type="RefSeq" id="WP_066533005.1">
    <property type="nucleotide sequence ID" value="NZ_PDEA01000001.1"/>
</dbReference>
<dbReference type="STRING" id="1219032.GCA_001515545_00443"/>
<evidence type="ECO:0000313" key="2">
    <source>
        <dbReference type="Proteomes" id="UP000220246"/>
    </source>
</evidence>
<dbReference type="AlphaFoldDB" id="A0A2A7UX30"/>
<sequence length="166" mass="18445">MSGFDCRTCGQHHAEMPMCLGADAPALWYALPEAERASRAFLSSDECVIDDEHFFVRGRVVLPVDGGADSFVWLVWVSLSAANFQRMGELWETEGRESEPPYFGWLQSALPYDESTLSLKTAVHTMPLGERPAIEIQSEGHQLALEQVHGISMARAQEIVERALHG</sequence>
<dbReference type="OrthoDB" id="4404538at2"/>
<reference evidence="2" key="1">
    <citation type="submission" date="2017-09" db="EMBL/GenBank/DDBJ databases">
        <title>FDA dAtabase for Regulatory Grade micrObial Sequences (FDA-ARGOS): Supporting development and validation of Infectious Disease Dx tests.</title>
        <authorList>
            <person name="Minogue T."/>
            <person name="Wolcott M."/>
            <person name="Wasieloski L."/>
            <person name="Aguilar W."/>
            <person name="Moore D."/>
            <person name="Tallon L."/>
            <person name="Sadzewicz L."/>
            <person name="Ott S."/>
            <person name="Zhao X."/>
            <person name="Nagaraj S."/>
            <person name="Vavikolanu K."/>
            <person name="Aluvathingal J."/>
            <person name="Nadendla S."/>
            <person name="Sichtig H."/>
        </authorList>
    </citation>
    <scope>NUCLEOTIDE SEQUENCE [LARGE SCALE GENOMIC DNA]</scope>
    <source>
        <strain evidence="2">FDAARGOS_394</strain>
    </source>
</reference>
<gene>
    <name evidence="1" type="ORF">CRM82_15395</name>
</gene>
<protein>
    <submittedName>
        <fullName evidence="1">DUF2199 domain-containing protein</fullName>
    </submittedName>
</protein>
<organism evidence="1 2">
    <name type="scientific">Comamonas terrigena</name>
    <dbReference type="NCBI Taxonomy" id="32013"/>
    <lineage>
        <taxon>Bacteria</taxon>
        <taxon>Pseudomonadati</taxon>
        <taxon>Pseudomonadota</taxon>
        <taxon>Betaproteobacteria</taxon>
        <taxon>Burkholderiales</taxon>
        <taxon>Comamonadaceae</taxon>
        <taxon>Comamonas</taxon>
    </lineage>
</organism>
<comment type="caution">
    <text evidence="1">The sequence shown here is derived from an EMBL/GenBank/DDBJ whole genome shotgun (WGS) entry which is preliminary data.</text>
</comment>
<evidence type="ECO:0000313" key="1">
    <source>
        <dbReference type="EMBL" id="PEH89804.1"/>
    </source>
</evidence>
<accession>A0A2A7UX30</accession>
<proteinExistence type="predicted"/>
<name>A0A2A7UX30_COMTR</name>
<dbReference type="EMBL" id="PDEA01000001">
    <property type="protein sequence ID" value="PEH89804.1"/>
    <property type="molecule type" value="Genomic_DNA"/>
</dbReference>
<dbReference type="InterPro" id="IPR018697">
    <property type="entry name" value="DUF2199"/>
</dbReference>
<keyword evidence="2" id="KW-1185">Reference proteome</keyword>
<dbReference type="Pfam" id="PF09965">
    <property type="entry name" value="DUF2199"/>
    <property type="match status" value="1"/>
</dbReference>
<dbReference type="Proteomes" id="UP000220246">
    <property type="component" value="Unassembled WGS sequence"/>
</dbReference>